<sequence length="92" mass="10524">MIDSLKNKLFALGSRIIAVADTFDAKTSHRAFSLEKSYEFAYNEIQASSGAQLCPEVYKSFLSLKDEIPILLEEDNNEIILRFTNRKIIKNH</sequence>
<dbReference type="SUPFAM" id="SSF109604">
    <property type="entry name" value="HD-domain/PDEase-like"/>
    <property type="match status" value="1"/>
</dbReference>
<accession>A0A5C1QLQ1</accession>
<dbReference type="InterPro" id="IPR037522">
    <property type="entry name" value="HD_GYP_dom"/>
</dbReference>
<protein>
    <recommendedName>
        <fullName evidence="1">HD-GYP domain-containing protein</fullName>
    </recommendedName>
</protein>
<evidence type="ECO:0000313" key="3">
    <source>
        <dbReference type="Proteomes" id="UP000324209"/>
    </source>
</evidence>
<dbReference type="Gene3D" id="1.10.3210.10">
    <property type="entry name" value="Hypothetical protein af1432"/>
    <property type="match status" value="1"/>
</dbReference>
<feature type="domain" description="HD-GYP" evidence="1">
    <location>
        <begin position="1"/>
        <end position="77"/>
    </location>
</feature>
<dbReference type="EMBL" id="CP036150">
    <property type="protein sequence ID" value="QEN09035.1"/>
    <property type="molecule type" value="Genomic_DNA"/>
</dbReference>
<name>A0A5C1QLQ1_9SPIO</name>
<dbReference type="AlphaFoldDB" id="A0A5C1QLQ1"/>
<dbReference type="Proteomes" id="UP000324209">
    <property type="component" value="Chromosome"/>
</dbReference>
<organism evidence="2 3">
    <name type="scientific">Oceanispirochaeta crateris</name>
    <dbReference type="NCBI Taxonomy" id="2518645"/>
    <lineage>
        <taxon>Bacteria</taxon>
        <taxon>Pseudomonadati</taxon>
        <taxon>Spirochaetota</taxon>
        <taxon>Spirochaetia</taxon>
        <taxon>Spirochaetales</taxon>
        <taxon>Spirochaetaceae</taxon>
        <taxon>Oceanispirochaeta</taxon>
    </lineage>
</organism>
<reference evidence="2 3" key="1">
    <citation type="submission" date="2019-02" db="EMBL/GenBank/DDBJ databases">
        <title>Complete Genome Sequence and Methylome Analysis of free living Spirochaetas.</title>
        <authorList>
            <person name="Fomenkov A."/>
            <person name="Dubinina G."/>
            <person name="Leshcheva N."/>
            <person name="Mikheeva N."/>
            <person name="Grabovich M."/>
            <person name="Vincze T."/>
            <person name="Roberts R.J."/>
        </authorList>
    </citation>
    <scope>NUCLEOTIDE SEQUENCE [LARGE SCALE GENOMIC DNA]</scope>
    <source>
        <strain evidence="2 3">K2</strain>
    </source>
</reference>
<gene>
    <name evidence="2" type="ORF">EXM22_13935</name>
</gene>
<keyword evidence="3" id="KW-1185">Reference proteome</keyword>
<proteinExistence type="predicted"/>
<dbReference type="RefSeq" id="WP_149487111.1">
    <property type="nucleotide sequence ID" value="NZ_CP036150.1"/>
</dbReference>
<dbReference type="PROSITE" id="PS51832">
    <property type="entry name" value="HD_GYP"/>
    <property type="match status" value="1"/>
</dbReference>
<evidence type="ECO:0000259" key="1">
    <source>
        <dbReference type="PROSITE" id="PS51832"/>
    </source>
</evidence>
<dbReference type="KEGG" id="ock:EXM22_13935"/>
<evidence type="ECO:0000313" key="2">
    <source>
        <dbReference type="EMBL" id="QEN09035.1"/>
    </source>
</evidence>